<sequence length="128" mass="13925">MIRYSLICDNDHSFDSWFANAQAYDSLSSSGHLSCATCGSTRVKKALMAPKVQAKISDPAPLEKLRKHVESTATYVGGSFAKEARAQHDGSAPERPIYGEATGEEVRALIADEVPVLPLPFRSRKTTN</sequence>
<reference evidence="1" key="1">
    <citation type="submission" date="2021-10" db="EMBL/GenBank/DDBJ databases">
        <title>Loktanella gaetbuli sp. nov., isolated from a tidal flat.</title>
        <authorList>
            <person name="Park S."/>
            <person name="Yoon J.-H."/>
        </authorList>
    </citation>
    <scope>NUCLEOTIDE SEQUENCE</scope>
    <source>
        <strain evidence="1">TSTF-M6</strain>
    </source>
</reference>
<accession>A0ABS8BX99</accession>
<protein>
    <submittedName>
        <fullName evidence="1">DUF1178 family protein</fullName>
    </submittedName>
</protein>
<name>A0ABS8BX99_9RHOB</name>
<organism evidence="1 2">
    <name type="scientific">Loktanella gaetbuli</name>
    <dbReference type="NCBI Taxonomy" id="2881335"/>
    <lineage>
        <taxon>Bacteria</taxon>
        <taxon>Pseudomonadati</taxon>
        <taxon>Pseudomonadota</taxon>
        <taxon>Alphaproteobacteria</taxon>
        <taxon>Rhodobacterales</taxon>
        <taxon>Roseobacteraceae</taxon>
        <taxon>Loktanella</taxon>
    </lineage>
</organism>
<dbReference type="Proteomes" id="UP001138961">
    <property type="component" value="Unassembled WGS sequence"/>
</dbReference>
<dbReference type="InterPro" id="IPR009562">
    <property type="entry name" value="DUF1178"/>
</dbReference>
<gene>
    <name evidence="1" type="ORF">LGQ03_12925</name>
</gene>
<dbReference type="EMBL" id="JAJATZ010000006">
    <property type="protein sequence ID" value="MCB5200146.1"/>
    <property type="molecule type" value="Genomic_DNA"/>
</dbReference>
<dbReference type="Pfam" id="PF06676">
    <property type="entry name" value="DUF1178"/>
    <property type="match status" value="2"/>
</dbReference>
<proteinExistence type="predicted"/>
<evidence type="ECO:0000313" key="2">
    <source>
        <dbReference type="Proteomes" id="UP001138961"/>
    </source>
</evidence>
<evidence type="ECO:0000313" key="1">
    <source>
        <dbReference type="EMBL" id="MCB5200146.1"/>
    </source>
</evidence>
<dbReference type="RefSeq" id="WP_226748738.1">
    <property type="nucleotide sequence ID" value="NZ_JAJATZ010000006.1"/>
</dbReference>
<keyword evidence="2" id="KW-1185">Reference proteome</keyword>
<comment type="caution">
    <text evidence="1">The sequence shown here is derived from an EMBL/GenBank/DDBJ whole genome shotgun (WGS) entry which is preliminary data.</text>
</comment>